<dbReference type="GO" id="GO:0050660">
    <property type="term" value="F:flavin adenine dinucleotide binding"/>
    <property type="evidence" value="ECO:0007669"/>
    <property type="project" value="InterPro"/>
</dbReference>
<dbReference type="PROSITE" id="PS00624">
    <property type="entry name" value="GMC_OXRED_2"/>
    <property type="match status" value="1"/>
</dbReference>
<evidence type="ECO:0000256" key="2">
    <source>
        <dbReference type="ARBA" id="ARBA00010790"/>
    </source>
</evidence>
<evidence type="ECO:0000256" key="6">
    <source>
        <dbReference type="ARBA" id="ARBA00023002"/>
    </source>
</evidence>
<protein>
    <submittedName>
        <fullName evidence="13">Alcohol oxidase</fullName>
    </submittedName>
</protein>
<evidence type="ECO:0000259" key="12">
    <source>
        <dbReference type="PROSITE" id="PS00624"/>
    </source>
</evidence>
<dbReference type="PANTHER" id="PTHR11552">
    <property type="entry name" value="GLUCOSE-METHANOL-CHOLINE GMC OXIDOREDUCTASE"/>
    <property type="match status" value="1"/>
</dbReference>
<dbReference type="Gene3D" id="3.30.560.10">
    <property type="entry name" value="Glucose Oxidase, domain 3"/>
    <property type="match status" value="1"/>
</dbReference>
<dbReference type="EMBL" id="JH711580">
    <property type="protein sequence ID" value="EIW80025.1"/>
    <property type="molecule type" value="Genomic_DNA"/>
</dbReference>
<evidence type="ECO:0000256" key="7">
    <source>
        <dbReference type="ARBA" id="ARBA00023180"/>
    </source>
</evidence>
<feature type="binding site" evidence="9">
    <location>
        <position position="246"/>
    </location>
    <ligand>
        <name>FAD</name>
        <dbReference type="ChEBI" id="CHEBI:57692"/>
    </ligand>
</feature>
<evidence type="ECO:0000256" key="10">
    <source>
        <dbReference type="RuleBase" id="RU003968"/>
    </source>
</evidence>
<dbReference type="GO" id="GO:0016614">
    <property type="term" value="F:oxidoreductase activity, acting on CH-OH group of donors"/>
    <property type="evidence" value="ECO:0007669"/>
    <property type="project" value="InterPro"/>
</dbReference>
<dbReference type="RefSeq" id="XP_007770322.1">
    <property type="nucleotide sequence ID" value="XM_007772132.1"/>
</dbReference>
<keyword evidence="6" id="KW-0560">Oxidoreductase</keyword>
<dbReference type="Pfam" id="PF00732">
    <property type="entry name" value="GMC_oxred_N"/>
    <property type="match status" value="1"/>
</dbReference>
<evidence type="ECO:0000256" key="5">
    <source>
        <dbReference type="ARBA" id="ARBA00022827"/>
    </source>
</evidence>
<comment type="similarity">
    <text evidence="2 10">Belongs to the GMC oxidoreductase family.</text>
</comment>
<dbReference type="AlphaFoldDB" id="A0A5M3MMU9"/>
<reference evidence="14" key="1">
    <citation type="journal article" date="2012" name="Science">
        <title>The Paleozoic origin of enzymatic lignin decomposition reconstructed from 31 fungal genomes.</title>
        <authorList>
            <person name="Floudas D."/>
            <person name="Binder M."/>
            <person name="Riley R."/>
            <person name="Barry K."/>
            <person name="Blanchette R.A."/>
            <person name="Henrissat B."/>
            <person name="Martinez A.T."/>
            <person name="Otillar R."/>
            <person name="Spatafora J.W."/>
            <person name="Yadav J.S."/>
            <person name="Aerts A."/>
            <person name="Benoit I."/>
            <person name="Boyd A."/>
            <person name="Carlson A."/>
            <person name="Copeland A."/>
            <person name="Coutinho P.M."/>
            <person name="de Vries R.P."/>
            <person name="Ferreira P."/>
            <person name="Findley K."/>
            <person name="Foster B."/>
            <person name="Gaskell J."/>
            <person name="Glotzer D."/>
            <person name="Gorecki P."/>
            <person name="Heitman J."/>
            <person name="Hesse C."/>
            <person name="Hori C."/>
            <person name="Igarashi K."/>
            <person name="Jurgens J.A."/>
            <person name="Kallen N."/>
            <person name="Kersten P."/>
            <person name="Kohler A."/>
            <person name="Kuees U."/>
            <person name="Kumar T.K.A."/>
            <person name="Kuo A."/>
            <person name="LaButti K."/>
            <person name="Larrondo L.F."/>
            <person name="Lindquist E."/>
            <person name="Ling A."/>
            <person name="Lombard V."/>
            <person name="Lucas S."/>
            <person name="Lundell T."/>
            <person name="Martin R."/>
            <person name="McLaughlin D.J."/>
            <person name="Morgenstern I."/>
            <person name="Morin E."/>
            <person name="Murat C."/>
            <person name="Nagy L.G."/>
            <person name="Nolan M."/>
            <person name="Ohm R.A."/>
            <person name="Patyshakuliyeva A."/>
            <person name="Rokas A."/>
            <person name="Ruiz-Duenas F.J."/>
            <person name="Sabat G."/>
            <person name="Salamov A."/>
            <person name="Samejima M."/>
            <person name="Schmutz J."/>
            <person name="Slot J.C."/>
            <person name="St John F."/>
            <person name="Stenlid J."/>
            <person name="Sun H."/>
            <person name="Sun S."/>
            <person name="Syed K."/>
            <person name="Tsang A."/>
            <person name="Wiebenga A."/>
            <person name="Young D."/>
            <person name="Pisabarro A."/>
            <person name="Eastwood D.C."/>
            <person name="Martin F."/>
            <person name="Cullen D."/>
            <person name="Grigoriev I.V."/>
            <person name="Hibbett D.S."/>
        </authorList>
    </citation>
    <scope>NUCLEOTIDE SEQUENCE [LARGE SCALE GENOMIC DNA]</scope>
    <source>
        <strain evidence="14">RWD-64-598 SS2</strain>
    </source>
</reference>
<sequence>MPGNISINEVSGKEFDFIIVGMCDVTAGLRLAEKLSRETQLSVLVLDAGDISLGDSQILMPAKYGSHFGQEQYDWNFRTTPQKYSNNVRYPWPRGNVLGGSSAINFYLWTKPPKADIDDWEQLGNPGWNWKSFQKHVQEIEGYQQPAAKSSAAHGLNFRDWDIGTEGPIKLYHPATISRPELMAHETLQRLNVPKARAPVSGDPKGAYFTPKTIDHQGYIRSYATTAFYLPYIDRTNFKVLACANVTRLITSGIDMLTANAVEFTHKGATHTVYVSKEVVLCAGALRSPQVLELSGIGRRDVLEAIGVPPKLDLPGVGENLQEHMYCGMSFELNDDVEDLTLDVLRDSDSLKEHMELYKTKEGAFMLGPTALAFTPLRAVSTRAEEIYEKARKKIDDEWDKYPEGLRQQYKIQLERLDSDSPACELIAFPGFLSAPNPPEPGKKYITLACALNHNFSRGTTHSVSSDPRDHPAFDPHYFEHDIDLQTFVELAKFVRRWSHTKPLATLIKKEVNPGNDCMEDPQLADWIKSTFSSTFHTAGTLTMVPKERGGVVDSNLMVYGTTNIRVADLSIVPLHIAAHTLSVAYAIGAQG</sequence>
<dbReference type="Pfam" id="PF05199">
    <property type="entry name" value="GMC_oxred_C"/>
    <property type="match status" value="1"/>
</dbReference>
<evidence type="ECO:0000256" key="1">
    <source>
        <dbReference type="ARBA" id="ARBA00001974"/>
    </source>
</evidence>
<dbReference type="Proteomes" id="UP000053558">
    <property type="component" value="Unassembled WGS sequence"/>
</dbReference>
<keyword evidence="3 10" id="KW-0285">Flavoprotein</keyword>
<evidence type="ECO:0000313" key="13">
    <source>
        <dbReference type="EMBL" id="EIW80025.1"/>
    </source>
</evidence>
<keyword evidence="14" id="KW-1185">Reference proteome</keyword>
<dbReference type="GeneID" id="19201139"/>
<feature type="domain" description="Glucose-methanol-choline oxidoreductase N-terminal" evidence="11">
    <location>
        <begin position="95"/>
        <end position="118"/>
    </location>
</feature>
<dbReference type="SUPFAM" id="SSF51905">
    <property type="entry name" value="FAD/NAD(P)-binding domain"/>
    <property type="match status" value="1"/>
</dbReference>
<comment type="caution">
    <text evidence="13">The sequence shown here is derived from an EMBL/GenBank/DDBJ whole genome shotgun (WGS) entry which is preliminary data.</text>
</comment>
<evidence type="ECO:0000256" key="4">
    <source>
        <dbReference type="ARBA" id="ARBA00022729"/>
    </source>
</evidence>
<dbReference type="OrthoDB" id="269227at2759"/>
<gene>
    <name evidence="13" type="ORF">CONPUDRAFT_138114</name>
</gene>
<dbReference type="InterPro" id="IPR036188">
    <property type="entry name" value="FAD/NAD-bd_sf"/>
</dbReference>
<evidence type="ECO:0000313" key="14">
    <source>
        <dbReference type="Proteomes" id="UP000053558"/>
    </source>
</evidence>
<dbReference type="InterPro" id="IPR007867">
    <property type="entry name" value="GMC_OxRtase_C"/>
</dbReference>
<evidence type="ECO:0000259" key="11">
    <source>
        <dbReference type="PROSITE" id="PS00623"/>
    </source>
</evidence>
<dbReference type="SUPFAM" id="SSF54373">
    <property type="entry name" value="FAD-linked reductases, C-terminal domain"/>
    <property type="match status" value="1"/>
</dbReference>
<feature type="binding site" evidence="9">
    <location>
        <position position="97"/>
    </location>
    <ligand>
        <name>FAD</name>
        <dbReference type="ChEBI" id="CHEBI:57692"/>
    </ligand>
</feature>
<name>A0A5M3MMU9_CONPW</name>
<feature type="active site" description="Proton donor" evidence="8">
    <location>
        <position position="537"/>
    </location>
</feature>
<evidence type="ECO:0000256" key="9">
    <source>
        <dbReference type="PIRSR" id="PIRSR000137-2"/>
    </source>
</evidence>
<feature type="domain" description="Glucose-methanol-choline oxidoreductase N-terminal" evidence="12">
    <location>
        <begin position="284"/>
        <end position="298"/>
    </location>
</feature>
<accession>A0A5M3MMU9</accession>
<dbReference type="KEGG" id="cput:CONPUDRAFT_138114"/>
<dbReference type="InterPro" id="IPR000172">
    <property type="entry name" value="GMC_OxRdtase_N"/>
</dbReference>
<dbReference type="OMA" id="CEITTIP"/>
<comment type="cofactor">
    <cofactor evidence="1 9">
        <name>FAD</name>
        <dbReference type="ChEBI" id="CHEBI:57692"/>
    </cofactor>
</comment>
<dbReference type="InterPro" id="IPR012132">
    <property type="entry name" value="GMC_OxRdtase"/>
</dbReference>
<dbReference type="PANTHER" id="PTHR11552:SF201">
    <property type="entry name" value="GLUCOSE-METHANOL-CHOLINE OXIDOREDUCTASE N-TERMINAL DOMAIN-CONTAINING PROTEIN"/>
    <property type="match status" value="1"/>
</dbReference>
<organism evidence="13 14">
    <name type="scientific">Coniophora puteana (strain RWD-64-598)</name>
    <name type="common">Brown rot fungus</name>
    <dbReference type="NCBI Taxonomy" id="741705"/>
    <lineage>
        <taxon>Eukaryota</taxon>
        <taxon>Fungi</taxon>
        <taxon>Dikarya</taxon>
        <taxon>Basidiomycota</taxon>
        <taxon>Agaricomycotina</taxon>
        <taxon>Agaricomycetes</taxon>
        <taxon>Agaricomycetidae</taxon>
        <taxon>Boletales</taxon>
        <taxon>Coniophorineae</taxon>
        <taxon>Coniophoraceae</taxon>
        <taxon>Coniophora</taxon>
    </lineage>
</organism>
<dbReference type="Gene3D" id="3.50.50.60">
    <property type="entry name" value="FAD/NAD(P)-binding domain"/>
    <property type="match status" value="1"/>
</dbReference>
<evidence type="ECO:0000256" key="8">
    <source>
        <dbReference type="PIRSR" id="PIRSR000137-1"/>
    </source>
</evidence>
<keyword evidence="7" id="KW-0325">Glycoprotein</keyword>
<dbReference type="PIRSF" id="PIRSF000137">
    <property type="entry name" value="Alcohol_oxidase"/>
    <property type="match status" value="1"/>
</dbReference>
<evidence type="ECO:0000256" key="3">
    <source>
        <dbReference type="ARBA" id="ARBA00022630"/>
    </source>
</evidence>
<proteinExistence type="inferred from homology"/>
<keyword evidence="4" id="KW-0732">Signal</keyword>
<keyword evidence="5 9" id="KW-0274">FAD</keyword>
<dbReference type="PROSITE" id="PS00623">
    <property type="entry name" value="GMC_OXRED_1"/>
    <property type="match status" value="1"/>
</dbReference>
<feature type="active site" description="Proton acceptor" evidence="8">
    <location>
        <position position="580"/>
    </location>
</feature>